<organism evidence="1 2">
    <name type="scientific">Mesorhizobium opportunistum (strain LMG 24607 / HAMBI 3007 / WSM2075)</name>
    <dbReference type="NCBI Taxonomy" id="536019"/>
    <lineage>
        <taxon>Bacteria</taxon>
        <taxon>Pseudomonadati</taxon>
        <taxon>Pseudomonadota</taxon>
        <taxon>Alphaproteobacteria</taxon>
        <taxon>Hyphomicrobiales</taxon>
        <taxon>Phyllobacteriaceae</taxon>
        <taxon>Mesorhizobium</taxon>
    </lineage>
</organism>
<evidence type="ECO:0000313" key="2">
    <source>
        <dbReference type="Proteomes" id="UP000001623"/>
    </source>
</evidence>
<dbReference type="Gene3D" id="2.60.40.2610">
    <property type="entry name" value="Outer membrane usher protein FimD, plug domain"/>
    <property type="match status" value="1"/>
</dbReference>
<dbReference type="PANTHER" id="PTHR30451">
    <property type="entry name" value="OUTER MEMBRANE USHER PROTEIN"/>
    <property type="match status" value="1"/>
</dbReference>
<dbReference type="Proteomes" id="UP000001623">
    <property type="component" value="Chromosome"/>
</dbReference>
<evidence type="ECO:0000313" key="1">
    <source>
        <dbReference type="EMBL" id="AEH86402.1"/>
    </source>
</evidence>
<gene>
    <name evidence="1" type="ordered locus">Mesop_1921</name>
</gene>
<dbReference type="STRING" id="536019.Mesop_1921"/>
<dbReference type="EMBL" id="CP002279">
    <property type="protein sequence ID" value="AEH86402.1"/>
    <property type="molecule type" value="Genomic_DNA"/>
</dbReference>
<dbReference type="GO" id="GO:0015473">
    <property type="term" value="F:fimbrial usher porin activity"/>
    <property type="evidence" value="ECO:0007669"/>
    <property type="project" value="InterPro"/>
</dbReference>
<dbReference type="PANTHER" id="PTHR30451:SF5">
    <property type="entry name" value="SLR0019 PROTEIN"/>
    <property type="match status" value="1"/>
</dbReference>
<dbReference type="GO" id="GO:0009279">
    <property type="term" value="C:cell outer membrane"/>
    <property type="evidence" value="ECO:0007669"/>
    <property type="project" value="TreeGrafter"/>
</dbReference>
<dbReference type="Gene3D" id="2.60.40.3110">
    <property type="match status" value="1"/>
</dbReference>
<dbReference type="AlphaFoldDB" id="F7Y820"/>
<dbReference type="InterPro" id="IPR000015">
    <property type="entry name" value="Fimb_usher"/>
</dbReference>
<dbReference type="KEGG" id="mop:Mesop_1921"/>
<dbReference type="HOGENOM" id="CLU_009120_6_0_5"/>
<dbReference type="eggNOG" id="COG3188">
    <property type="taxonomic scope" value="Bacteria"/>
</dbReference>
<reference evidence="1 2" key="1">
    <citation type="submission" date="2010-10" db="EMBL/GenBank/DDBJ databases">
        <title>Complete sequence of Mesorhizobium opportunistum WSM2075.</title>
        <authorList>
            <consortium name="US DOE Joint Genome Institute"/>
            <person name="Lucas S."/>
            <person name="Copeland A."/>
            <person name="Lapidus A."/>
            <person name="Cheng J.-F."/>
            <person name="Bruce D."/>
            <person name="Goodwin L."/>
            <person name="Pitluck S."/>
            <person name="Chertkov O."/>
            <person name="Misra M."/>
            <person name="Detter J.C."/>
            <person name="Han C."/>
            <person name="Tapia R."/>
            <person name="Land M."/>
            <person name="Hauser L."/>
            <person name="Kyrpides N."/>
            <person name="Ovchinnikova G."/>
            <person name="Mavrommatis K.M."/>
            <person name="Tiwari R.P."/>
            <person name="Howieson J.G."/>
            <person name="O'Hara G.W."/>
            <person name="Nandasena K.G."/>
            <person name="Woyke T."/>
        </authorList>
    </citation>
    <scope>NUCLEOTIDE SEQUENCE [LARGE SCALE GENOMIC DNA]</scope>
    <source>
        <strain evidence="2">LMG 24607 / HAMBI 3007 / WSM2075</strain>
    </source>
</reference>
<dbReference type="Pfam" id="PF00577">
    <property type="entry name" value="Usher"/>
    <property type="match status" value="2"/>
</dbReference>
<name>F7Y820_MESOW</name>
<proteinExistence type="predicted"/>
<sequence>MNAAWLLTLSILVATLIQSNRADGAAQQLQLEVFINGAATNQIAAFESFDGRHLGAAPDELHALGLDLGKQARPREAIVMLDTVRGLGYRYEEREQRIFLTINDGLRGMISYDAAPGREASPDVRAGFGGVLNYNLFAASRQEPDASGFAFSGASTTLDARAFSPVGTFGQSAILRLEDNGRADALRLDTAYTYSDPATLTTYQAGDAISGGFAWTRPIRIGGLQARRDFGLRTDLITQPLVSASGSAAVPSTVDVYVNELKTYSHPVDTGPFQITDIPVTTGGGQAVIVLRDAAGRETRTSVPFYASPNLLRPGLFDFSLEAGLPRLGYATTSDAYAVNQPVLSASLRKGIFDWLTLEAHAEASSGLLNGGLGMVTRTGSLGVASFAVAGSHGAAGGGLQSYASYEIRIGTLSVNASSQMTFGSYDDLASVSDRLQDGGTSGHAFFRLLSFDPMAVGASTRSRPPKMVNSISFGTPLPFDSGSISASYIDLTPACGEGSRILTASYSRALPFGYLNATAFAALGGRRNAGLFAGLSIPIGGNVMASTAISADKHGVDVIADVSKPLGEDPGSLGWRTSFSQDGSAEGSAAVSYRSSHGHAEAGVGRSISGTAATAQFEGAIATMGSGIFLTDRIDDSFAVVETGLPGVGVLFENRPAGVTDAKGRLLVPSLRSYQRNKIAIDTTNLPVDADVTTTQDIIAPADRAGVRVDFRVRTDVSAAVLVLSGPDGQPLEVGSHGTINGTQDFVIGYDGRAYVKALARSNTVVSQTAKGSCRASFGYMTKANEQVVIPVVCR</sequence>
<protein>
    <submittedName>
        <fullName evidence="1">Fimbrial biogenesis outer membrane usher protein</fullName>
    </submittedName>
</protein>
<dbReference type="InterPro" id="IPR042186">
    <property type="entry name" value="FimD_plug_dom"/>
</dbReference>
<dbReference type="GO" id="GO:0009297">
    <property type="term" value="P:pilus assembly"/>
    <property type="evidence" value="ECO:0007669"/>
    <property type="project" value="InterPro"/>
</dbReference>
<accession>F7Y820</accession>